<name>A0AA39Y2K0_9PEZI</name>
<keyword evidence="2" id="KW-1185">Reference proteome</keyword>
<protein>
    <submittedName>
        <fullName evidence="1">Uncharacterized protein</fullName>
    </submittedName>
</protein>
<gene>
    <name evidence="1" type="ORF">B0T16DRAFT_180707</name>
</gene>
<proteinExistence type="predicted"/>
<dbReference type="Proteomes" id="UP001174936">
    <property type="component" value="Unassembled WGS sequence"/>
</dbReference>
<evidence type="ECO:0000313" key="1">
    <source>
        <dbReference type="EMBL" id="KAK0643365.1"/>
    </source>
</evidence>
<evidence type="ECO:0000313" key="2">
    <source>
        <dbReference type="Proteomes" id="UP001174936"/>
    </source>
</evidence>
<comment type="caution">
    <text evidence="1">The sequence shown here is derived from an EMBL/GenBank/DDBJ whole genome shotgun (WGS) entry which is preliminary data.</text>
</comment>
<organism evidence="1 2">
    <name type="scientific">Cercophora newfieldiana</name>
    <dbReference type="NCBI Taxonomy" id="92897"/>
    <lineage>
        <taxon>Eukaryota</taxon>
        <taxon>Fungi</taxon>
        <taxon>Dikarya</taxon>
        <taxon>Ascomycota</taxon>
        <taxon>Pezizomycotina</taxon>
        <taxon>Sordariomycetes</taxon>
        <taxon>Sordariomycetidae</taxon>
        <taxon>Sordariales</taxon>
        <taxon>Lasiosphaeriaceae</taxon>
        <taxon>Cercophora</taxon>
    </lineage>
</organism>
<accession>A0AA39Y2K0</accession>
<dbReference type="EMBL" id="JAULSV010000005">
    <property type="protein sequence ID" value="KAK0643365.1"/>
    <property type="molecule type" value="Genomic_DNA"/>
</dbReference>
<reference evidence="1" key="1">
    <citation type="submission" date="2023-06" db="EMBL/GenBank/DDBJ databases">
        <title>Genome-scale phylogeny and comparative genomics of the fungal order Sordariales.</title>
        <authorList>
            <consortium name="Lawrence Berkeley National Laboratory"/>
            <person name="Hensen N."/>
            <person name="Bonometti L."/>
            <person name="Westerberg I."/>
            <person name="Brannstrom I.O."/>
            <person name="Guillou S."/>
            <person name="Cros-Aarteil S."/>
            <person name="Calhoun S."/>
            <person name="Haridas S."/>
            <person name="Kuo A."/>
            <person name="Mondo S."/>
            <person name="Pangilinan J."/>
            <person name="Riley R."/>
            <person name="Labutti K."/>
            <person name="Andreopoulos B."/>
            <person name="Lipzen A."/>
            <person name="Chen C."/>
            <person name="Yanf M."/>
            <person name="Daum C."/>
            <person name="Ng V."/>
            <person name="Clum A."/>
            <person name="Steindorff A."/>
            <person name="Ohm R."/>
            <person name="Martin F."/>
            <person name="Silar P."/>
            <person name="Natvig D."/>
            <person name="Lalanne C."/>
            <person name="Gautier V."/>
            <person name="Ament-Velasquez S.L."/>
            <person name="Kruys A."/>
            <person name="Hutchinson M.I."/>
            <person name="Powell A.J."/>
            <person name="Barry K."/>
            <person name="Miller A.N."/>
            <person name="Grigoriev I.V."/>
            <person name="Debuchy R."/>
            <person name="Gladieux P."/>
            <person name="Thoren M.H."/>
            <person name="Johannesson H."/>
        </authorList>
    </citation>
    <scope>NUCLEOTIDE SEQUENCE</scope>
    <source>
        <strain evidence="1">SMH2532-1</strain>
    </source>
</reference>
<sequence>MRRALGPGPTSAWRRWLASLMRGESPPRRSVSRFQPSLLPDLAGDGWTRMHILYSIPHAAPRDDMTRGGRWLGWGVRARPRLLLPIRRGQRTMASRVVCSCADERMTRLAALPHQHRHWICSALLCSGPWMGDSQSRAKAAELSFRWSQMVSILDGVVGRLLPGMSVNGQSPQYRGGGHRHRATLSGQPTNRTVASVSAVSSNPFFPSSIPWLPGERKMSRDSYPVWPWSWDDI</sequence>
<dbReference type="AlphaFoldDB" id="A0AA39Y2K0"/>